<gene>
    <name evidence="1" type="ORF">SDC9_88881</name>
</gene>
<dbReference type="AlphaFoldDB" id="A0A644ZPA4"/>
<accession>A0A644ZPA4</accession>
<evidence type="ECO:0000313" key="1">
    <source>
        <dbReference type="EMBL" id="MPM42218.1"/>
    </source>
</evidence>
<name>A0A644ZPA4_9ZZZZ</name>
<organism evidence="1">
    <name type="scientific">bioreactor metagenome</name>
    <dbReference type="NCBI Taxonomy" id="1076179"/>
    <lineage>
        <taxon>unclassified sequences</taxon>
        <taxon>metagenomes</taxon>
        <taxon>ecological metagenomes</taxon>
    </lineage>
</organism>
<reference evidence="1" key="1">
    <citation type="submission" date="2019-08" db="EMBL/GenBank/DDBJ databases">
        <authorList>
            <person name="Kucharzyk K."/>
            <person name="Murdoch R.W."/>
            <person name="Higgins S."/>
            <person name="Loffler F."/>
        </authorList>
    </citation>
    <scope>NUCLEOTIDE SEQUENCE</scope>
</reference>
<protein>
    <submittedName>
        <fullName evidence="1">Uncharacterized protein</fullName>
    </submittedName>
</protein>
<dbReference type="EMBL" id="VSSQ01009647">
    <property type="protein sequence ID" value="MPM42218.1"/>
    <property type="molecule type" value="Genomic_DNA"/>
</dbReference>
<comment type="caution">
    <text evidence="1">The sequence shown here is derived from an EMBL/GenBank/DDBJ whole genome shotgun (WGS) entry which is preliminary data.</text>
</comment>
<proteinExistence type="predicted"/>
<sequence>MRENSVFSPNDIRALEDLPDVDGGDERYASWNYGPLSKWAELSVKRAGGKGGSKNAGNT</sequence>